<dbReference type="VEuPathDB" id="FungiDB:HMPREF1541_02213"/>
<feature type="domain" description="Allantoicase" evidence="2">
    <location>
        <begin position="239"/>
        <end position="395"/>
    </location>
</feature>
<evidence type="ECO:0000313" key="4">
    <source>
        <dbReference type="Proteomes" id="UP000030752"/>
    </source>
</evidence>
<dbReference type="eggNOG" id="KOG4145">
    <property type="taxonomic scope" value="Eukaryota"/>
</dbReference>
<dbReference type="PIRSF" id="PIRSF016516">
    <property type="entry name" value="Allantoicase"/>
    <property type="match status" value="1"/>
</dbReference>
<name>W2S369_CYPE1</name>
<accession>W2S369</accession>
<dbReference type="STRING" id="1220924.W2S369"/>
<dbReference type="RefSeq" id="XP_008714791.1">
    <property type="nucleotide sequence ID" value="XM_008716569.1"/>
</dbReference>
<dbReference type="HOGENOM" id="CLU_038797_0_0_1"/>
<proteinExistence type="inferred from homology"/>
<dbReference type="AlphaFoldDB" id="W2S369"/>
<dbReference type="FunCoup" id="W2S369">
    <property type="interactions" value="57"/>
</dbReference>
<dbReference type="GeneID" id="19969552"/>
<keyword evidence="4" id="KW-1185">Reference proteome</keyword>
<dbReference type="Gene3D" id="2.60.120.260">
    <property type="entry name" value="Galactose-binding domain-like"/>
    <property type="match status" value="2"/>
</dbReference>
<comment type="similarity">
    <text evidence="1">Belongs to the allantoicase family.</text>
</comment>
<dbReference type="OrthoDB" id="10266039at2759"/>
<evidence type="ECO:0000259" key="2">
    <source>
        <dbReference type="Pfam" id="PF03561"/>
    </source>
</evidence>
<reference evidence="3 4" key="1">
    <citation type="submission" date="2013-03" db="EMBL/GenBank/DDBJ databases">
        <title>The Genome Sequence of Phialophora europaea CBS 101466.</title>
        <authorList>
            <consortium name="The Broad Institute Genomics Platform"/>
            <person name="Cuomo C."/>
            <person name="de Hoog S."/>
            <person name="Gorbushina A."/>
            <person name="Walker B."/>
            <person name="Young S.K."/>
            <person name="Zeng Q."/>
            <person name="Gargeya S."/>
            <person name="Fitzgerald M."/>
            <person name="Haas B."/>
            <person name="Abouelleil A."/>
            <person name="Allen A.W."/>
            <person name="Alvarado L."/>
            <person name="Arachchi H.M."/>
            <person name="Berlin A.M."/>
            <person name="Chapman S.B."/>
            <person name="Gainer-Dewar J."/>
            <person name="Goldberg J."/>
            <person name="Griggs A."/>
            <person name="Gujja S."/>
            <person name="Hansen M."/>
            <person name="Howarth C."/>
            <person name="Imamovic A."/>
            <person name="Ireland A."/>
            <person name="Larimer J."/>
            <person name="McCowan C."/>
            <person name="Murphy C."/>
            <person name="Pearson M."/>
            <person name="Poon T.W."/>
            <person name="Priest M."/>
            <person name="Roberts A."/>
            <person name="Saif S."/>
            <person name="Shea T."/>
            <person name="Sisk P."/>
            <person name="Sykes S."/>
            <person name="Wortman J."/>
            <person name="Nusbaum C."/>
            <person name="Birren B."/>
        </authorList>
    </citation>
    <scope>NUCLEOTIDE SEQUENCE [LARGE SCALE GENOMIC DNA]</scope>
    <source>
        <strain evidence="3 4">CBS 101466</strain>
    </source>
</reference>
<dbReference type="Pfam" id="PF03561">
    <property type="entry name" value="Allantoicase"/>
    <property type="match status" value="2"/>
</dbReference>
<dbReference type="InterPro" id="IPR015908">
    <property type="entry name" value="Allantoicase_dom"/>
</dbReference>
<dbReference type="GO" id="GO:0004037">
    <property type="term" value="F:allantoicase activity"/>
    <property type="evidence" value="ECO:0007669"/>
    <property type="project" value="EnsemblFungi"/>
</dbReference>
<protein>
    <submittedName>
        <fullName evidence="3">Allantoicase</fullName>
    </submittedName>
</protein>
<gene>
    <name evidence="3" type="ORF">HMPREF1541_02213</name>
</gene>
<dbReference type="NCBIfam" id="TIGR02961">
    <property type="entry name" value="allantoicase"/>
    <property type="match status" value="1"/>
</dbReference>
<evidence type="ECO:0000256" key="1">
    <source>
        <dbReference type="ARBA" id="ARBA00009242"/>
    </source>
</evidence>
<dbReference type="EMBL" id="KB822718">
    <property type="protein sequence ID" value="ETN43055.1"/>
    <property type="molecule type" value="Genomic_DNA"/>
</dbReference>
<dbReference type="Proteomes" id="UP000030752">
    <property type="component" value="Unassembled WGS sequence"/>
</dbReference>
<dbReference type="PANTHER" id="PTHR12045">
    <property type="entry name" value="ALLANTOICASE"/>
    <property type="match status" value="1"/>
</dbReference>
<organism evidence="3 4">
    <name type="scientific">Cyphellophora europaea (strain CBS 101466)</name>
    <name type="common">Phialophora europaea</name>
    <dbReference type="NCBI Taxonomy" id="1220924"/>
    <lineage>
        <taxon>Eukaryota</taxon>
        <taxon>Fungi</taxon>
        <taxon>Dikarya</taxon>
        <taxon>Ascomycota</taxon>
        <taxon>Pezizomycotina</taxon>
        <taxon>Eurotiomycetes</taxon>
        <taxon>Chaetothyriomycetidae</taxon>
        <taxon>Chaetothyriales</taxon>
        <taxon>Cyphellophoraceae</taxon>
        <taxon>Cyphellophora</taxon>
    </lineage>
</organism>
<dbReference type="HAMAP" id="MF_00813">
    <property type="entry name" value="Allantoicase"/>
    <property type="match status" value="1"/>
</dbReference>
<feature type="domain" description="Allantoicase" evidence="2">
    <location>
        <begin position="56"/>
        <end position="211"/>
    </location>
</feature>
<dbReference type="InterPro" id="IPR008979">
    <property type="entry name" value="Galactose-bd-like_sf"/>
</dbReference>
<evidence type="ECO:0000313" key="3">
    <source>
        <dbReference type="EMBL" id="ETN43055.1"/>
    </source>
</evidence>
<dbReference type="PANTHER" id="PTHR12045:SF3">
    <property type="entry name" value="INACTIVE ALLANTOICASE-RELATED"/>
    <property type="match status" value="1"/>
</dbReference>
<dbReference type="GO" id="GO:0000256">
    <property type="term" value="P:allantoin catabolic process"/>
    <property type="evidence" value="ECO:0007669"/>
    <property type="project" value="EnsemblFungi"/>
</dbReference>
<dbReference type="SUPFAM" id="SSF49785">
    <property type="entry name" value="Galactose-binding domain-like"/>
    <property type="match status" value="2"/>
</dbReference>
<dbReference type="InParanoid" id="W2S369"/>
<dbReference type="InterPro" id="IPR005164">
    <property type="entry name" value="Allantoicase"/>
</dbReference>
<sequence length="396" mass="43246">MEIPMDAVALADTAKDQLPTLSAHSTSAISVTPVPSPLIDTTFSHLTSVCTSVLQASVVGVSNEWFAEASNLLNPAKPIWKEGYYVHAGKWYDGWETRRHNQREFDWVVIKLGCVAVVQGVEVDTAFFKGNEAPEAGVDGAFVPADVGEGEVAKEGWGGWEEVLPKQACGPSQRQAWWVKGKGVEGREVNYLRLKMYPDGGIARLRIYGTVVPPPLAVQDLKEGGVERPIEDLAAALNGGVAVSRSDEHFGTKSNLLLPGRGVDMGDGWETKRSRGKGHVDWVVVKLGLKGRVIEKVVVDTKDFRGNFPRAVKVEGWSMPVGAAAFGTEDEPKFDGDGWQELTQGEQRCQADLEHVFEGHEMAIQNPPEGEVWTHVKMTIIPDGGVKRLRVFGRRA</sequence>